<dbReference type="InterPro" id="IPR003777">
    <property type="entry name" value="XdhC_CoxI"/>
</dbReference>
<evidence type="ECO:0000259" key="1">
    <source>
        <dbReference type="Pfam" id="PF02625"/>
    </source>
</evidence>
<proteinExistence type="predicted"/>
<dbReference type="NCBIfam" id="TIGR02964">
    <property type="entry name" value="xanthine_xdhC"/>
    <property type="match status" value="1"/>
</dbReference>
<dbReference type="STRING" id="1293890.TALK_05605"/>
<dbReference type="PANTHER" id="PTHR30388:SF6">
    <property type="entry name" value="XANTHINE DEHYDROGENASE SUBUNIT A-RELATED"/>
    <property type="match status" value="1"/>
</dbReference>
<name>A0A1Y2LFN6_9PROT</name>
<dbReference type="Pfam" id="PF02625">
    <property type="entry name" value="XdhC_CoxI"/>
    <property type="match status" value="1"/>
</dbReference>
<dbReference type="InterPro" id="IPR027051">
    <property type="entry name" value="XdhC_Rossmann_dom"/>
</dbReference>
<dbReference type="Gene3D" id="3.40.50.720">
    <property type="entry name" value="NAD(P)-binding Rossmann-like Domain"/>
    <property type="match status" value="1"/>
</dbReference>
<dbReference type="AlphaFoldDB" id="A0A1Y2LFN6"/>
<reference evidence="3 4" key="1">
    <citation type="submission" date="2014-03" db="EMBL/GenBank/DDBJ databases">
        <title>The draft genome sequence of Thalassospira alkalitolerans JCM 18968.</title>
        <authorList>
            <person name="Lai Q."/>
            <person name="Shao Z."/>
        </authorList>
    </citation>
    <scope>NUCLEOTIDE SEQUENCE [LARGE SCALE GENOMIC DNA]</scope>
    <source>
        <strain evidence="3 4">JCM 18968</strain>
    </source>
</reference>
<sequence length="364" mass="37901">MRLSPHDHITVLQSPDPVMLISVAAIAGSTPREAGAFMLVSETAIAGTVGGGNLEHQITVRARKALLERGNACDVAGIGAEFGGEAGVGVSGGAELVRFPLGPGLGQCCGGSVEVAFHWLDGLQKQQLADAICRGAGIAQHTAGAWVTLPMDGAMSVVAVEGDDAATLAKIFAGVRGGICQWAGRKMLCLRLDDGATPLWLFGAGHVGQAIVQSLAPLPFDIHLVDSRDDYLTLAETPKLHIHQSDRPEDEVADMSAGAFALILTHSHAQDFDICRAALMRGDLGFVGMIGSQTKRARFVRRLQDRGLGTSEIGRLTCPIGIDGIIGKQPAIIAASVAVQLLRVREAGMAQNSGNRVAQDGLSG</sequence>
<comment type="caution">
    <text evidence="3">The sequence shown here is derived from an EMBL/GenBank/DDBJ whole genome shotgun (WGS) entry which is preliminary data.</text>
</comment>
<dbReference type="RefSeq" id="WP_085616750.1">
    <property type="nucleotide sequence ID" value="NZ_JFKB01000003.1"/>
</dbReference>
<evidence type="ECO:0000259" key="2">
    <source>
        <dbReference type="Pfam" id="PF13478"/>
    </source>
</evidence>
<evidence type="ECO:0000313" key="4">
    <source>
        <dbReference type="Proteomes" id="UP000193396"/>
    </source>
</evidence>
<evidence type="ECO:0000313" key="3">
    <source>
        <dbReference type="EMBL" id="OSQ49081.1"/>
    </source>
</evidence>
<accession>A0A1Y2LFN6</accession>
<dbReference type="Pfam" id="PF13478">
    <property type="entry name" value="XdhC_C"/>
    <property type="match status" value="1"/>
</dbReference>
<keyword evidence="4" id="KW-1185">Reference proteome</keyword>
<dbReference type="Proteomes" id="UP000193396">
    <property type="component" value="Unassembled WGS sequence"/>
</dbReference>
<feature type="domain" description="XdhC Rossmann" evidence="2">
    <location>
        <begin position="199"/>
        <end position="340"/>
    </location>
</feature>
<dbReference type="PANTHER" id="PTHR30388">
    <property type="entry name" value="ALDEHYDE OXIDOREDUCTASE MOLYBDENUM COFACTOR ASSEMBLY PROTEIN"/>
    <property type="match status" value="1"/>
</dbReference>
<feature type="domain" description="XdhC- CoxI" evidence="1">
    <location>
        <begin position="13"/>
        <end position="70"/>
    </location>
</feature>
<organism evidence="3 4">
    <name type="scientific">Thalassospira alkalitolerans</name>
    <dbReference type="NCBI Taxonomy" id="1293890"/>
    <lineage>
        <taxon>Bacteria</taxon>
        <taxon>Pseudomonadati</taxon>
        <taxon>Pseudomonadota</taxon>
        <taxon>Alphaproteobacteria</taxon>
        <taxon>Rhodospirillales</taxon>
        <taxon>Thalassospiraceae</taxon>
        <taxon>Thalassospira</taxon>
    </lineage>
</organism>
<dbReference type="EMBL" id="JFKB01000003">
    <property type="protein sequence ID" value="OSQ49081.1"/>
    <property type="molecule type" value="Genomic_DNA"/>
</dbReference>
<dbReference type="InterPro" id="IPR014308">
    <property type="entry name" value="Xanthine_DH_XdhC"/>
</dbReference>
<dbReference type="OrthoDB" id="61481at2"/>
<protein>
    <submittedName>
        <fullName evidence="3">Xanthine dehydrogenase</fullName>
    </submittedName>
</protein>
<gene>
    <name evidence="3" type="ORF">TALK_05605</name>
</gene>
<dbReference type="InterPro" id="IPR052698">
    <property type="entry name" value="MoCofactor_Util/Proc"/>
</dbReference>